<evidence type="ECO:0000313" key="4">
    <source>
        <dbReference type="Proteomes" id="UP001408789"/>
    </source>
</evidence>
<protein>
    <recommendedName>
        <fullName evidence="2">RRM domain-containing protein</fullName>
    </recommendedName>
</protein>
<dbReference type="AlphaFoldDB" id="A0AAP0DH45"/>
<dbReference type="Pfam" id="PF00076">
    <property type="entry name" value="RRM_1"/>
    <property type="match status" value="1"/>
</dbReference>
<reference evidence="3 4" key="1">
    <citation type="submission" date="2024-04" db="EMBL/GenBank/DDBJ databases">
        <title>The reference genome of an endangered Asteraceae, Deinandra increscens subsp. villosa, native to the Central Coast of California.</title>
        <authorList>
            <person name="Guilliams M."/>
            <person name="Hasenstab-Lehman K."/>
            <person name="Meyer R."/>
            <person name="Mcevoy S."/>
        </authorList>
    </citation>
    <scope>NUCLEOTIDE SEQUENCE [LARGE SCALE GENOMIC DNA]</scope>
    <source>
        <tissue evidence="3">Leaf</tissue>
    </source>
</reference>
<organism evidence="3 4">
    <name type="scientific">Deinandra increscens subsp. villosa</name>
    <dbReference type="NCBI Taxonomy" id="3103831"/>
    <lineage>
        <taxon>Eukaryota</taxon>
        <taxon>Viridiplantae</taxon>
        <taxon>Streptophyta</taxon>
        <taxon>Embryophyta</taxon>
        <taxon>Tracheophyta</taxon>
        <taxon>Spermatophyta</taxon>
        <taxon>Magnoliopsida</taxon>
        <taxon>eudicotyledons</taxon>
        <taxon>Gunneridae</taxon>
        <taxon>Pentapetalae</taxon>
        <taxon>asterids</taxon>
        <taxon>campanulids</taxon>
        <taxon>Asterales</taxon>
        <taxon>Asteraceae</taxon>
        <taxon>Asteroideae</taxon>
        <taxon>Heliantheae alliance</taxon>
        <taxon>Madieae</taxon>
        <taxon>Madiinae</taxon>
        <taxon>Deinandra</taxon>
    </lineage>
</organism>
<comment type="caution">
    <text evidence="3">The sequence shown here is derived from an EMBL/GenBank/DDBJ whole genome shotgun (WGS) entry which is preliminary data.</text>
</comment>
<feature type="domain" description="RRM" evidence="2">
    <location>
        <begin position="25"/>
        <end position="72"/>
    </location>
</feature>
<dbReference type="Proteomes" id="UP001408789">
    <property type="component" value="Unassembled WGS sequence"/>
</dbReference>
<dbReference type="CDD" id="cd00590">
    <property type="entry name" value="RRM_SF"/>
    <property type="match status" value="1"/>
</dbReference>
<evidence type="ECO:0000259" key="2">
    <source>
        <dbReference type="Pfam" id="PF00076"/>
    </source>
</evidence>
<keyword evidence="4" id="KW-1185">Reference proteome</keyword>
<accession>A0AAP0DH45</accession>
<gene>
    <name evidence="3" type="ORF">SSX86_003158</name>
</gene>
<sequence length="577" mass="63884">MRENEGEWQLAGRRRINKRLTHSFFITGFPESTTAEELWRTAKHLGEMSDAYIAAKRRFNNDRFGFLRFKNVPRPNTGGNGKFGLKSGNSFSSVVKPMVADRQNLKPMETGLSFKDAFLGRNGTNTAQNLEKGTTSSKWKNISIPDEAETYPSSFYGRTLLGEAIDGPSLCSVKLLHNEGGESDFDVVYVGGLHVLLVFNHTLKAEEFRVSKELWWKKYFTSLSLWEGQVFPRLRLVGLKILGVPLHLRDDITYDEIAKGFGRIIWPSHSSWMLEDCSGGSVHILSDSWRTIEETILITWKESSYTVIVKEDHTPWIPSFVEEDVIPTANSSPEIQENDGFWEDGELREEGAAEETTDLQGLGGGAFLGQRDDGSLLGADNFEQLQKVRAQEETLGCTDLDVNGDKFKERCVQQDIDGGPDISGGLFILEDGPDEMLAQSAPIPILPDLNGSICSDPFSQQEYPISLPSVPKVQNKKRNIHQGKNSNHILHGGGRKFFWNSISKGKGTASKALSSIGSMRSSTRGQSQAHSSDSNTAALDEEVSSTINVGQCVGIDFAGCEEQVEEVIRGTGAHIFH</sequence>
<name>A0AAP0DH45_9ASTR</name>
<dbReference type="InterPro" id="IPR000504">
    <property type="entry name" value="RRM_dom"/>
</dbReference>
<proteinExistence type="predicted"/>
<feature type="compositionally biased region" description="Polar residues" evidence="1">
    <location>
        <begin position="511"/>
        <end position="537"/>
    </location>
</feature>
<dbReference type="EMBL" id="JBCNJP010000007">
    <property type="protein sequence ID" value="KAK9074839.1"/>
    <property type="molecule type" value="Genomic_DNA"/>
</dbReference>
<evidence type="ECO:0000256" key="1">
    <source>
        <dbReference type="SAM" id="MobiDB-lite"/>
    </source>
</evidence>
<evidence type="ECO:0000313" key="3">
    <source>
        <dbReference type="EMBL" id="KAK9074839.1"/>
    </source>
</evidence>
<feature type="region of interest" description="Disordered" evidence="1">
    <location>
        <begin position="510"/>
        <end position="540"/>
    </location>
</feature>
<dbReference type="GO" id="GO:0003723">
    <property type="term" value="F:RNA binding"/>
    <property type="evidence" value="ECO:0007669"/>
    <property type="project" value="InterPro"/>
</dbReference>